<accession>A0ABD3HVU3</accession>
<proteinExistence type="predicted"/>
<name>A0ABD3HVU3_9MARC</name>
<reference evidence="1 2" key="1">
    <citation type="submission" date="2024-09" db="EMBL/GenBank/DDBJ databases">
        <title>Chromosome-scale assembly of Riccia sorocarpa.</title>
        <authorList>
            <person name="Paukszto L."/>
        </authorList>
    </citation>
    <scope>NUCLEOTIDE SEQUENCE [LARGE SCALE GENOMIC DNA]</scope>
    <source>
        <strain evidence="1">LP-2024</strain>
        <tissue evidence="1">Aerial parts of the thallus</tissue>
    </source>
</reference>
<comment type="caution">
    <text evidence="1">The sequence shown here is derived from an EMBL/GenBank/DDBJ whole genome shotgun (WGS) entry which is preliminary data.</text>
</comment>
<dbReference type="EMBL" id="JBJQOH010000002">
    <property type="protein sequence ID" value="KAL3695625.1"/>
    <property type="molecule type" value="Genomic_DNA"/>
</dbReference>
<dbReference type="Proteomes" id="UP001633002">
    <property type="component" value="Unassembled WGS sequence"/>
</dbReference>
<dbReference type="AlphaFoldDB" id="A0ABD3HVU3"/>
<sequence length="93" mass="10203">MFVMMRDYGKKKKKRRHSLNIERFDFEPEAIANDTTAEVEETHGDSLSPLPNHTQILRASLGDVSPGGPVHVSPGGPCAFPGSAFLARFGLKH</sequence>
<organism evidence="1 2">
    <name type="scientific">Riccia sorocarpa</name>
    <dbReference type="NCBI Taxonomy" id="122646"/>
    <lineage>
        <taxon>Eukaryota</taxon>
        <taxon>Viridiplantae</taxon>
        <taxon>Streptophyta</taxon>
        <taxon>Embryophyta</taxon>
        <taxon>Marchantiophyta</taxon>
        <taxon>Marchantiopsida</taxon>
        <taxon>Marchantiidae</taxon>
        <taxon>Marchantiales</taxon>
        <taxon>Ricciaceae</taxon>
        <taxon>Riccia</taxon>
    </lineage>
</organism>
<evidence type="ECO:0000313" key="2">
    <source>
        <dbReference type="Proteomes" id="UP001633002"/>
    </source>
</evidence>
<evidence type="ECO:0000313" key="1">
    <source>
        <dbReference type="EMBL" id="KAL3695625.1"/>
    </source>
</evidence>
<keyword evidence="2" id="KW-1185">Reference proteome</keyword>
<gene>
    <name evidence="1" type="ORF">R1sor_009701</name>
</gene>
<protein>
    <submittedName>
        <fullName evidence="1">Uncharacterized protein</fullName>
    </submittedName>
</protein>